<keyword evidence="1" id="KW-0479">Metal-binding</keyword>
<feature type="domain" description="ZZ-type" evidence="5">
    <location>
        <begin position="54"/>
        <end position="116"/>
    </location>
</feature>
<dbReference type="SUPFAM" id="SSF57850">
    <property type="entry name" value="RING/U-box"/>
    <property type="match status" value="1"/>
</dbReference>
<sequence length="353" mass="39781">MFKEFATKNRMLATICTLQTLEQAVFQRLFHLFGGCPGCKTILCSLDKLSTPAHKGINCDGCRIKDIFTRRYKCNVCHDYDLCESCYDNKIYAPVTNKVVSHRASHQMTLCTSVLFFTNSVLNVQTANGIIKEAVTNDLKRIQNLLPTEEERRFFGNIMKERNGEGLQEMLAHMKKAEALKAQTNPDLHQATQRHAAMSNDLRNGPAAMGKLDEATLARAEFAHETRKGGSLAHKKSTNTVFAIGQEELQRRIDQRIGADQQVGRHDITLRGTYQAVDWEINPLTGTKTRTYYEVRDPVFGVDNGKAIHLNSKGTYSKVEIPGQRFYEAYQKVDGIPAVYCARRRRNSGANAQ</sequence>
<gene>
    <name evidence="6" type="ORF">MSPICULIGERA_LOCUS13436</name>
</gene>
<evidence type="ECO:0000313" key="7">
    <source>
        <dbReference type="Proteomes" id="UP001177023"/>
    </source>
</evidence>
<accession>A0AA36CTM1</accession>
<organism evidence="6 7">
    <name type="scientific">Mesorhabditis spiculigera</name>
    <dbReference type="NCBI Taxonomy" id="96644"/>
    <lineage>
        <taxon>Eukaryota</taxon>
        <taxon>Metazoa</taxon>
        <taxon>Ecdysozoa</taxon>
        <taxon>Nematoda</taxon>
        <taxon>Chromadorea</taxon>
        <taxon>Rhabditida</taxon>
        <taxon>Rhabditina</taxon>
        <taxon>Rhabditomorpha</taxon>
        <taxon>Rhabditoidea</taxon>
        <taxon>Rhabditidae</taxon>
        <taxon>Mesorhabditinae</taxon>
        <taxon>Mesorhabditis</taxon>
    </lineage>
</organism>
<evidence type="ECO:0000259" key="5">
    <source>
        <dbReference type="PROSITE" id="PS50135"/>
    </source>
</evidence>
<dbReference type="PROSITE" id="PS01357">
    <property type="entry name" value="ZF_ZZ_1"/>
    <property type="match status" value="1"/>
</dbReference>
<comment type="caution">
    <text evidence="6">The sequence shown here is derived from an EMBL/GenBank/DDBJ whole genome shotgun (WGS) entry which is preliminary data.</text>
</comment>
<dbReference type="GO" id="GO:0008270">
    <property type="term" value="F:zinc ion binding"/>
    <property type="evidence" value="ECO:0007669"/>
    <property type="project" value="UniProtKB-KW"/>
</dbReference>
<protein>
    <recommendedName>
        <fullName evidence="5">ZZ-type domain-containing protein</fullName>
    </recommendedName>
</protein>
<name>A0AA36CTM1_9BILA</name>
<dbReference type="Pfam" id="PF00569">
    <property type="entry name" value="ZZ"/>
    <property type="match status" value="1"/>
</dbReference>
<dbReference type="InterPro" id="IPR043145">
    <property type="entry name" value="Znf_ZZ_sf"/>
</dbReference>
<dbReference type="CDD" id="cd02338">
    <property type="entry name" value="ZZ_PCMF_like"/>
    <property type="match status" value="1"/>
</dbReference>
<dbReference type="EMBL" id="CATQJA010002636">
    <property type="protein sequence ID" value="CAJ0575120.1"/>
    <property type="molecule type" value="Genomic_DNA"/>
</dbReference>
<dbReference type="Gene3D" id="3.30.60.90">
    <property type="match status" value="1"/>
</dbReference>
<dbReference type="Pfam" id="PF16013">
    <property type="entry name" value="DUF4781"/>
    <property type="match status" value="1"/>
</dbReference>
<dbReference type="InterPro" id="IPR000433">
    <property type="entry name" value="Znf_ZZ"/>
</dbReference>
<evidence type="ECO:0000313" key="6">
    <source>
        <dbReference type="EMBL" id="CAJ0575120.1"/>
    </source>
</evidence>
<feature type="non-terminal residue" evidence="6">
    <location>
        <position position="1"/>
    </location>
</feature>
<evidence type="ECO:0000256" key="2">
    <source>
        <dbReference type="ARBA" id="ARBA00022771"/>
    </source>
</evidence>
<dbReference type="PROSITE" id="PS50135">
    <property type="entry name" value="ZF_ZZ_2"/>
    <property type="match status" value="1"/>
</dbReference>
<proteinExistence type="predicted"/>
<keyword evidence="7" id="KW-1185">Reference proteome</keyword>
<dbReference type="SMART" id="SM00291">
    <property type="entry name" value="ZnF_ZZ"/>
    <property type="match status" value="1"/>
</dbReference>
<dbReference type="InterPro" id="IPR031962">
    <property type="entry name" value="DUF4781"/>
</dbReference>
<dbReference type="Proteomes" id="UP001177023">
    <property type="component" value="Unassembled WGS sequence"/>
</dbReference>
<reference evidence="6" key="1">
    <citation type="submission" date="2023-06" db="EMBL/GenBank/DDBJ databases">
        <authorList>
            <person name="Delattre M."/>
        </authorList>
    </citation>
    <scope>NUCLEOTIDE SEQUENCE</scope>
    <source>
        <strain evidence="6">AF72</strain>
    </source>
</reference>
<dbReference type="AlphaFoldDB" id="A0AA36CTM1"/>
<evidence type="ECO:0000256" key="4">
    <source>
        <dbReference type="PROSITE-ProRule" id="PRU00228"/>
    </source>
</evidence>
<evidence type="ECO:0000256" key="3">
    <source>
        <dbReference type="ARBA" id="ARBA00022833"/>
    </source>
</evidence>
<keyword evidence="2 4" id="KW-0863">Zinc-finger</keyword>
<evidence type="ECO:0000256" key="1">
    <source>
        <dbReference type="ARBA" id="ARBA00022723"/>
    </source>
</evidence>
<keyword evidence="3" id="KW-0862">Zinc</keyword>